<feature type="compositionally biased region" description="Basic and acidic residues" evidence="1">
    <location>
        <begin position="7"/>
        <end position="17"/>
    </location>
</feature>
<evidence type="ECO:0000313" key="2">
    <source>
        <dbReference type="EMBL" id="MBC3862282.1"/>
    </source>
</evidence>
<accession>A0A923HD10</accession>
<dbReference type="AlphaFoldDB" id="A0A923HD10"/>
<comment type="caution">
    <text evidence="2">The sequence shown here is derived from an EMBL/GenBank/DDBJ whole genome shotgun (WGS) entry which is preliminary data.</text>
</comment>
<dbReference type="Proteomes" id="UP000634011">
    <property type="component" value="Unassembled WGS sequence"/>
</dbReference>
<dbReference type="EMBL" id="JACOFV010000007">
    <property type="protein sequence ID" value="MBC3862282.1"/>
    <property type="molecule type" value="Genomic_DNA"/>
</dbReference>
<dbReference type="RefSeq" id="WP_186912206.1">
    <property type="nucleotide sequence ID" value="NZ_JACOFV010000007.1"/>
</dbReference>
<proteinExistence type="predicted"/>
<gene>
    <name evidence="2" type="ORF">H8K32_09255</name>
</gene>
<evidence type="ECO:0000313" key="3">
    <source>
        <dbReference type="Proteomes" id="UP000634011"/>
    </source>
</evidence>
<protein>
    <submittedName>
        <fullName evidence="2">Uncharacterized protein</fullName>
    </submittedName>
</protein>
<organism evidence="2 3">
    <name type="scientific">Undibacterium jejuense</name>
    <dbReference type="NCBI Taxonomy" id="1344949"/>
    <lineage>
        <taxon>Bacteria</taxon>
        <taxon>Pseudomonadati</taxon>
        <taxon>Pseudomonadota</taxon>
        <taxon>Betaproteobacteria</taxon>
        <taxon>Burkholderiales</taxon>
        <taxon>Oxalobacteraceae</taxon>
        <taxon>Undibacterium</taxon>
    </lineage>
</organism>
<evidence type="ECO:0000256" key="1">
    <source>
        <dbReference type="SAM" id="MobiDB-lite"/>
    </source>
</evidence>
<keyword evidence="3" id="KW-1185">Reference proteome</keyword>
<name>A0A923HD10_9BURK</name>
<sequence length="50" mass="5981">MNKTQHPSKEQVRDFLKQRQIGHTPPPDVKEIRRQLGWDLIEAQRQCTNK</sequence>
<feature type="region of interest" description="Disordered" evidence="1">
    <location>
        <begin position="1"/>
        <end position="29"/>
    </location>
</feature>
<reference evidence="2" key="1">
    <citation type="submission" date="2020-08" db="EMBL/GenBank/DDBJ databases">
        <title>Novel species isolated from subtropical streams in China.</title>
        <authorList>
            <person name="Lu H."/>
        </authorList>
    </citation>
    <scope>NUCLEOTIDE SEQUENCE</scope>
    <source>
        <strain evidence="2">KACC 12607</strain>
    </source>
</reference>